<feature type="transmembrane region" description="Helical" evidence="6">
    <location>
        <begin position="351"/>
        <end position="369"/>
    </location>
</feature>
<name>U2RKL3_EUBRA</name>
<dbReference type="Pfam" id="PF02133">
    <property type="entry name" value="Transp_cyt_pur"/>
    <property type="match status" value="1"/>
</dbReference>
<gene>
    <name evidence="7" type="ORF">HMPREF0373_00394</name>
</gene>
<dbReference type="NCBIfam" id="NF008241">
    <property type="entry name" value="PRK11017.1"/>
    <property type="match status" value="1"/>
</dbReference>
<feature type="transmembrane region" description="Helical" evidence="6">
    <location>
        <begin position="76"/>
        <end position="98"/>
    </location>
</feature>
<evidence type="ECO:0000256" key="6">
    <source>
        <dbReference type="SAM" id="Phobius"/>
    </source>
</evidence>
<evidence type="ECO:0000256" key="2">
    <source>
        <dbReference type="ARBA" id="ARBA00008974"/>
    </source>
</evidence>
<feature type="transmembrane region" description="Helical" evidence="6">
    <location>
        <begin position="44"/>
        <end position="64"/>
    </location>
</feature>
<feature type="transmembrane region" description="Helical" evidence="6">
    <location>
        <begin position="119"/>
        <end position="142"/>
    </location>
</feature>
<dbReference type="PATRIC" id="fig|1256908.3.peg.354"/>
<feature type="transmembrane region" description="Helical" evidence="6">
    <location>
        <begin position="279"/>
        <end position="301"/>
    </location>
</feature>
<feature type="transmembrane region" description="Helical" evidence="6">
    <location>
        <begin position="148"/>
        <end position="169"/>
    </location>
</feature>
<evidence type="ECO:0000313" key="8">
    <source>
        <dbReference type="Proteomes" id="UP000016608"/>
    </source>
</evidence>
<dbReference type="GO" id="GO:0005886">
    <property type="term" value="C:plasma membrane"/>
    <property type="evidence" value="ECO:0007669"/>
    <property type="project" value="TreeGrafter"/>
</dbReference>
<feature type="transmembrane region" description="Helical" evidence="6">
    <location>
        <begin position="326"/>
        <end position="345"/>
    </location>
</feature>
<keyword evidence="8" id="KW-1185">Reference proteome</keyword>
<keyword evidence="5 6" id="KW-0472">Membrane</keyword>
<comment type="subcellular location">
    <subcellularLocation>
        <location evidence="1">Membrane</location>
        <topology evidence="1">Multi-pass membrane protein</topology>
    </subcellularLocation>
</comment>
<dbReference type="Proteomes" id="UP000016608">
    <property type="component" value="Unassembled WGS sequence"/>
</dbReference>
<dbReference type="InterPro" id="IPR030191">
    <property type="entry name" value="CodB"/>
</dbReference>
<dbReference type="HOGENOM" id="CLU_035711_1_1_9"/>
<organism evidence="7 8">
    <name type="scientific">Eubacterium ramulus ATCC 29099</name>
    <dbReference type="NCBI Taxonomy" id="1256908"/>
    <lineage>
        <taxon>Bacteria</taxon>
        <taxon>Bacillati</taxon>
        <taxon>Bacillota</taxon>
        <taxon>Clostridia</taxon>
        <taxon>Eubacteriales</taxon>
        <taxon>Eubacteriaceae</taxon>
        <taxon>Eubacterium</taxon>
    </lineage>
</organism>
<accession>U2RKL3</accession>
<sequence>MIAHFLVRKNREKEQEGVMENNQTNEKRQDFELQAVPDSARKGFLPMFMIMMGFTFFSASMSAGGQLGVGLNMTKFICALLIGNAILGVYTGILGYIGCKTGLTLDLMARHAFGKKGSWLCSAIITFTQMGWFGVGIAMFSIPVAELTGVPVVVLVILAGGLMTASAYFGIKSLEIISWIAVPAVGILGCISVGLGVSSMGGIDSLFAAEPQNPITLATAITLVVGSFISGGTTTPNYTRFAKTKKIAVIATVIAFFVGNSLMFVFGAVGGSVTGQADIFYIMIAQGLALPAIIVLGLNIWTTADNGLYSCGLGLSNITGYSKKKMVLVSGMIGIVASVWLYYNFTSWLTFMGYAIPPVGGVVITDYFMHQNRYQDNDTTNMKTAKWYAVLAVVAGAVIGLKVPVGIGSVNSIIAACVIYFIGDKICDKGDRRIQL</sequence>
<evidence type="ECO:0000313" key="7">
    <source>
        <dbReference type="EMBL" id="ERK51247.1"/>
    </source>
</evidence>
<feature type="transmembrane region" description="Helical" evidence="6">
    <location>
        <begin position="390"/>
        <end position="423"/>
    </location>
</feature>
<dbReference type="CDD" id="cd11484">
    <property type="entry name" value="SLC-NCS1sbd_CobB-like"/>
    <property type="match status" value="1"/>
</dbReference>
<feature type="transmembrane region" description="Helical" evidence="6">
    <location>
        <begin position="176"/>
        <end position="195"/>
    </location>
</feature>
<dbReference type="eggNOG" id="COG1457">
    <property type="taxonomic scope" value="Bacteria"/>
</dbReference>
<keyword evidence="4 6" id="KW-1133">Transmembrane helix</keyword>
<dbReference type="PANTHER" id="PTHR30569:SF0">
    <property type="entry name" value="CYTOSINE PERMEASE"/>
    <property type="match status" value="1"/>
</dbReference>
<dbReference type="PANTHER" id="PTHR30569">
    <property type="entry name" value="CYTOSINE TRANSPORTER CODB"/>
    <property type="match status" value="1"/>
</dbReference>
<evidence type="ECO:0000256" key="1">
    <source>
        <dbReference type="ARBA" id="ARBA00004141"/>
    </source>
</evidence>
<comment type="caution">
    <text evidence="7">The sequence shown here is derived from an EMBL/GenBank/DDBJ whole genome shotgun (WGS) entry which is preliminary data.</text>
</comment>
<protein>
    <submittedName>
        <fullName evidence="7">Cytosine permease</fullName>
    </submittedName>
</protein>
<dbReference type="Gene3D" id="1.10.4160.10">
    <property type="entry name" value="Hydantoin permease"/>
    <property type="match status" value="1"/>
</dbReference>
<dbReference type="GO" id="GO:0015209">
    <property type="term" value="F:cytosine transmembrane transporter activity"/>
    <property type="evidence" value="ECO:0007669"/>
    <property type="project" value="InterPro"/>
</dbReference>
<evidence type="ECO:0000256" key="5">
    <source>
        <dbReference type="ARBA" id="ARBA00023136"/>
    </source>
</evidence>
<dbReference type="InterPro" id="IPR001248">
    <property type="entry name" value="Pur-cyt_permease"/>
</dbReference>
<evidence type="ECO:0000256" key="3">
    <source>
        <dbReference type="ARBA" id="ARBA00022692"/>
    </source>
</evidence>
<feature type="transmembrane region" description="Helical" evidence="6">
    <location>
        <begin position="247"/>
        <end position="273"/>
    </location>
</feature>
<feature type="transmembrane region" description="Helical" evidence="6">
    <location>
        <begin position="215"/>
        <end position="235"/>
    </location>
</feature>
<evidence type="ECO:0000256" key="4">
    <source>
        <dbReference type="ARBA" id="ARBA00022989"/>
    </source>
</evidence>
<dbReference type="AlphaFoldDB" id="U2RKL3"/>
<dbReference type="EMBL" id="AWVJ01000030">
    <property type="protein sequence ID" value="ERK51247.1"/>
    <property type="molecule type" value="Genomic_DNA"/>
</dbReference>
<keyword evidence="3 6" id="KW-0812">Transmembrane</keyword>
<proteinExistence type="inferred from homology"/>
<comment type="similarity">
    <text evidence="2">Belongs to the purine-cytosine permease (2.A.39) family.</text>
</comment>
<reference evidence="7 8" key="1">
    <citation type="submission" date="2013-06" db="EMBL/GenBank/DDBJ databases">
        <authorList>
            <person name="Weinstock G."/>
            <person name="Sodergren E."/>
            <person name="Lobos E.A."/>
            <person name="Fulton L."/>
            <person name="Fulton R."/>
            <person name="Courtney L."/>
            <person name="Fronick C."/>
            <person name="O'Laughlin M."/>
            <person name="Godfrey J."/>
            <person name="Wilson R.M."/>
            <person name="Miner T."/>
            <person name="Farmer C."/>
            <person name="Delehaunty K."/>
            <person name="Cordes M."/>
            <person name="Minx P."/>
            <person name="Tomlinson C."/>
            <person name="Chen J."/>
            <person name="Wollam A."/>
            <person name="Pepin K.H."/>
            <person name="Bhonagiri V."/>
            <person name="Zhang X."/>
            <person name="Warren W."/>
            <person name="Mitreva M."/>
            <person name="Mardis E.R."/>
            <person name="Wilson R.K."/>
        </authorList>
    </citation>
    <scope>NUCLEOTIDE SEQUENCE [LARGE SCALE GENOMIC DNA]</scope>
    <source>
        <strain evidence="7 8">ATCC 29099</strain>
    </source>
</reference>